<comment type="similarity">
    <text evidence="1">Belongs to the sigma-70 factor family. ECF subfamily.</text>
</comment>
<organism evidence="7 8">
    <name type="scientific">Zhongshania aliphaticivorans</name>
    <dbReference type="NCBI Taxonomy" id="1470434"/>
    <lineage>
        <taxon>Bacteria</taxon>
        <taxon>Pseudomonadati</taxon>
        <taxon>Pseudomonadota</taxon>
        <taxon>Gammaproteobacteria</taxon>
        <taxon>Cellvibrionales</taxon>
        <taxon>Spongiibacteraceae</taxon>
        <taxon>Zhongshania</taxon>
    </lineage>
</organism>
<dbReference type="InterPro" id="IPR014284">
    <property type="entry name" value="RNA_pol_sigma-70_dom"/>
</dbReference>
<evidence type="ECO:0000256" key="4">
    <source>
        <dbReference type="ARBA" id="ARBA00023163"/>
    </source>
</evidence>
<dbReference type="InterPro" id="IPR007627">
    <property type="entry name" value="RNA_pol_sigma70_r2"/>
</dbReference>
<dbReference type="InterPro" id="IPR013325">
    <property type="entry name" value="RNA_pol_sigma_r2"/>
</dbReference>
<dbReference type="SUPFAM" id="SSF88659">
    <property type="entry name" value="Sigma3 and sigma4 domains of RNA polymerase sigma factors"/>
    <property type="match status" value="1"/>
</dbReference>
<evidence type="ECO:0000256" key="1">
    <source>
        <dbReference type="ARBA" id="ARBA00010641"/>
    </source>
</evidence>
<dbReference type="CDD" id="cd06171">
    <property type="entry name" value="Sigma70_r4"/>
    <property type="match status" value="1"/>
</dbReference>
<dbReference type="Gene3D" id="1.10.10.10">
    <property type="entry name" value="Winged helix-like DNA-binding domain superfamily/Winged helix DNA-binding domain"/>
    <property type="match status" value="1"/>
</dbReference>
<dbReference type="EMBL" id="CP014544">
    <property type="protein sequence ID" value="AMO67666.1"/>
    <property type="molecule type" value="Genomic_DNA"/>
</dbReference>
<dbReference type="InterPro" id="IPR013249">
    <property type="entry name" value="RNA_pol_sigma70_r4_t2"/>
</dbReference>
<dbReference type="GO" id="GO:0006352">
    <property type="term" value="P:DNA-templated transcription initiation"/>
    <property type="evidence" value="ECO:0007669"/>
    <property type="project" value="InterPro"/>
</dbReference>
<dbReference type="Gene3D" id="1.10.1740.10">
    <property type="match status" value="1"/>
</dbReference>
<sequence>MAELAVEQARNGEFWADCVERIAQERDKHSFMQLFDYFSPRVNAYLLGQGAEPAMAEDLSQEALLALWNKAHLYSREKAAVSTWLFRVARNLWIDRLRKQRGIAYESDENLAETVDDEARLNADGERLKAVLDTLPQSQAQVVYKSYYEGKSHSEIAGETGMPLGSVKSSLRLAIKAFRQHFGEDGV</sequence>
<dbReference type="GO" id="GO:0016987">
    <property type="term" value="F:sigma factor activity"/>
    <property type="evidence" value="ECO:0007669"/>
    <property type="project" value="UniProtKB-KW"/>
</dbReference>
<feature type="domain" description="RNA polymerase sigma factor 70 region 4 type 2" evidence="6">
    <location>
        <begin position="126"/>
        <end position="177"/>
    </location>
</feature>
<proteinExistence type="inferred from homology"/>
<evidence type="ECO:0000313" key="7">
    <source>
        <dbReference type="EMBL" id="AMO67666.1"/>
    </source>
</evidence>
<dbReference type="Pfam" id="PF08281">
    <property type="entry name" value="Sigma70_r4_2"/>
    <property type="match status" value="1"/>
</dbReference>
<keyword evidence="3" id="KW-0731">Sigma factor</keyword>
<dbReference type="InterPro" id="IPR013324">
    <property type="entry name" value="RNA_pol_sigma_r3/r4-like"/>
</dbReference>
<dbReference type="Pfam" id="PF04542">
    <property type="entry name" value="Sigma70_r2"/>
    <property type="match status" value="1"/>
</dbReference>
<dbReference type="InterPro" id="IPR036388">
    <property type="entry name" value="WH-like_DNA-bd_sf"/>
</dbReference>
<dbReference type="InterPro" id="IPR039425">
    <property type="entry name" value="RNA_pol_sigma-70-like"/>
</dbReference>
<evidence type="ECO:0000259" key="6">
    <source>
        <dbReference type="Pfam" id="PF08281"/>
    </source>
</evidence>
<dbReference type="GO" id="GO:0003677">
    <property type="term" value="F:DNA binding"/>
    <property type="evidence" value="ECO:0007669"/>
    <property type="project" value="InterPro"/>
</dbReference>
<accession>A0A127M357</accession>
<name>A0A127M357_9GAMM</name>
<dbReference type="PANTHER" id="PTHR43133">
    <property type="entry name" value="RNA POLYMERASE ECF-TYPE SIGMA FACTO"/>
    <property type="match status" value="1"/>
</dbReference>
<dbReference type="KEGG" id="zal:AZF00_04850"/>
<dbReference type="SUPFAM" id="SSF88946">
    <property type="entry name" value="Sigma2 domain of RNA polymerase sigma factors"/>
    <property type="match status" value="1"/>
</dbReference>
<gene>
    <name evidence="7" type="ORF">AZF00_04850</name>
</gene>
<dbReference type="Proteomes" id="UP000074119">
    <property type="component" value="Chromosome"/>
</dbReference>
<evidence type="ECO:0000256" key="2">
    <source>
        <dbReference type="ARBA" id="ARBA00023015"/>
    </source>
</evidence>
<reference evidence="7 8" key="1">
    <citation type="submission" date="2015-12" db="EMBL/GenBank/DDBJ databases">
        <authorList>
            <person name="Shamseldin A."/>
            <person name="Moawad H."/>
            <person name="Abd El-Rahim W.M."/>
            <person name="Sadowsky M.J."/>
        </authorList>
    </citation>
    <scope>NUCLEOTIDE SEQUENCE [LARGE SCALE GENOMIC DNA]</scope>
    <source>
        <strain evidence="7 8">SM2</strain>
    </source>
</reference>
<keyword evidence="2" id="KW-0805">Transcription regulation</keyword>
<evidence type="ECO:0000259" key="5">
    <source>
        <dbReference type="Pfam" id="PF04542"/>
    </source>
</evidence>
<evidence type="ECO:0008006" key="9">
    <source>
        <dbReference type="Google" id="ProtNLM"/>
    </source>
</evidence>
<feature type="domain" description="RNA polymerase sigma-70 region 2" evidence="5">
    <location>
        <begin position="34"/>
        <end position="101"/>
    </location>
</feature>
<protein>
    <recommendedName>
        <fullName evidence="9">ECF RNA polymerase sigma factor RpoE</fullName>
    </recommendedName>
</protein>
<evidence type="ECO:0000313" key="8">
    <source>
        <dbReference type="Proteomes" id="UP000074119"/>
    </source>
</evidence>
<keyword evidence="4" id="KW-0804">Transcription</keyword>
<dbReference type="STRING" id="1470434.AZF00_04850"/>
<evidence type="ECO:0000256" key="3">
    <source>
        <dbReference type="ARBA" id="ARBA00023082"/>
    </source>
</evidence>
<dbReference type="NCBIfam" id="TIGR02937">
    <property type="entry name" value="sigma70-ECF"/>
    <property type="match status" value="1"/>
</dbReference>
<dbReference type="RefSeq" id="WP_008246388.1">
    <property type="nucleotide sequence ID" value="NZ_CP014544.1"/>
</dbReference>
<dbReference type="AlphaFoldDB" id="A0A127M357"/>
<dbReference type="PANTHER" id="PTHR43133:SF62">
    <property type="entry name" value="RNA POLYMERASE SIGMA FACTOR SIGZ"/>
    <property type="match status" value="1"/>
</dbReference>